<dbReference type="PANTHER" id="PTHR23514:SF3">
    <property type="entry name" value="BYPASS OF STOP CODON PROTEIN 6"/>
    <property type="match status" value="1"/>
</dbReference>
<evidence type="ECO:0000256" key="6">
    <source>
        <dbReference type="ARBA" id="ARBA00023136"/>
    </source>
</evidence>
<evidence type="ECO:0000313" key="9">
    <source>
        <dbReference type="EMBL" id="MBU5668561.1"/>
    </source>
</evidence>
<keyword evidence="5 7" id="KW-1133">Transmembrane helix</keyword>
<dbReference type="InterPro" id="IPR051788">
    <property type="entry name" value="MFS_Transporter"/>
</dbReference>
<evidence type="ECO:0000256" key="5">
    <source>
        <dbReference type="ARBA" id="ARBA00022989"/>
    </source>
</evidence>
<keyword evidence="3" id="KW-0813">Transport</keyword>
<feature type="transmembrane region" description="Helical" evidence="7">
    <location>
        <begin position="245"/>
        <end position="264"/>
    </location>
</feature>
<reference evidence="9 10" key="1">
    <citation type="submission" date="2021-06" db="EMBL/GenBank/DDBJ databases">
        <authorList>
            <person name="Sun Q."/>
            <person name="Li D."/>
        </authorList>
    </citation>
    <scope>NUCLEOTIDE SEQUENCE [LARGE SCALE GENOMIC DNA]</scope>
    <source>
        <strain evidence="9 10">MSJ-1</strain>
    </source>
</reference>
<dbReference type="EMBL" id="JAHLQO010000001">
    <property type="protein sequence ID" value="MBU5668561.1"/>
    <property type="molecule type" value="Genomic_DNA"/>
</dbReference>
<keyword evidence="10" id="KW-1185">Reference proteome</keyword>
<evidence type="ECO:0000256" key="3">
    <source>
        <dbReference type="ARBA" id="ARBA00022448"/>
    </source>
</evidence>
<sequence>MKEKNQNYQKISILALSLIVGTTYSIAPALPGLARDMEEVTLTQLETLTTIPAIAAIVMMFFADKLQKIFSDKILVSFSLIFATISGVMPFFLENFYSILIARLFFGLGLGILNSLAVSLVGKYFEGKTRANLMGVRSAIESIGSTIAIFIAGRLLLIAPKYVFFVYLLVLGIFIVFILFFREDKNIVDTGNLNIVKRSNKISREILVMAGICFLLVMGSVGVNIETSIIVTENKLGTMTDASNILSIMTVFGMIGGIIFGKVFEKLKESIFIIFLTSYTLFMLLYTFAWNLWILLIAAIGIGFSYSMIIAYLFQRIPRDSNKGAEVFSTSIVLIGCNIGGLLAPHVLNLFKKILPIDTTQKSFIVIVVFYVLIILFEFKKNFKRGDFFGK</sequence>
<feature type="transmembrane region" description="Helical" evidence="7">
    <location>
        <begin position="99"/>
        <end position="122"/>
    </location>
</feature>
<dbReference type="Proteomes" id="UP000783742">
    <property type="component" value="Unassembled WGS sequence"/>
</dbReference>
<feature type="transmembrane region" description="Helical" evidence="7">
    <location>
        <begin position="271"/>
        <end position="288"/>
    </location>
</feature>
<feature type="transmembrane region" description="Helical" evidence="7">
    <location>
        <begin position="134"/>
        <end position="156"/>
    </location>
</feature>
<keyword evidence="6 7" id="KW-0472">Membrane</keyword>
<evidence type="ECO:0000256" key="7">
    <source>
        <dbReference type="SAM" id="Phobius"/>
    </source>
</evidence>
<evidence type="ECO:0000313" key="10">
    <source>
        <dbReference type="Proteomes" id="UP000783742"/>
    </source>
</evidence>
<dbReference type="PANTHER" id="PTHR23514">
    <property type="entry name" value="BYPASS OF STOP CODON PROTEIN 6"/>
    <property type="match status" value="1"/>
</dbReference>
<dbReference type="Pfam" id="PF07690">
    <property type="entry name" value="MFS_1"/>
    <property type="match status" value="1"/>
</dbReference>
<accession>A0ABS6FF32</accession>
<comment type="similarity">
    <text evidence="2">Belongs to the major facilitator superfamily.</text>
</comment>
<organism evidence="9 10">
    <name type="scientific">Peptoniphilus ovalis</name>
    <dbReference type="NCBI Taxonomy" id="2841503"/>
    <lineage>
        <taxon>Bacteria</taxon>
        <taxon>Bacillati</taxon>
        <taxon>Bacillota</taxon>
        <taxon>Tissierellia</taxon>
        <taxon>Tissierellales</taxon>
        <taxon>Peptoniphilaceae</taxon>
        <taxon>Peptoniphilus</taxon>
    </lineage>
</organism>
<dbReference type="RefSeq" id="WP_216548352.1">
    <property type="nucleotide sequence ID" value="NZ_JAHLQO010000001.1"/>
</dbReference>
<feature type="transmembrane region" description="Helical" evidence="7">
    <location>
        <begin position="206"/>
        <end position="225"/>
    </location>
</feature>
<evidence type="ECO:0000259" key="8">
    <source>
        <dbReference type="PROSITE" id="PS50850"/>
    </source>
</evidence>
<keyword evidence="4 7" id="KW-0812">Transmembrane</keyword>
<feature type="transmembrane region" description="Helical" evidence="7">
    <location>
        <begin position="12"/>
        <end position="30"/>
    </location>
</feature>
<feature type="domain" description="Major facilitator superfamily (MFS) profile" evidence="8">
    <location>
        <begin position="1"/>
        <end position="386"/>
    </location>
</feature>
<dbReference type="InterPro" id="IPR020846">
    <property type="entry name" value="MFS_dom"/>
</dbReference>
<comment type="subcellular location">
    <subcellularLocation>
        <location evidence="1">Cell membrane</location>
        <topology evidence="1">Multi-pass membrane protein</topology>
    </subcellularLocation>
</comment>
<comment type="caution">
    <text evidence="9">The sequence shown here is derived from an EMBL/GenBank/DDBJ whole genome shotgun (WGS) entry which is preliminary data.</text>
</comment>
<dbReference type="InterPro" id="IPR011701">
    <property type="entry name" value="MFS"/>
</dbReference>
<evidence type="ECO:0000256" key="2">
    <source>
        <dbReference type="ARBA" id="ARBA00008335"/>
    </source>
</evidence>
<feature type="transmembrane region" description="Helical" evidence="7">
    <location>
        <begin position="360"/>
        <end position="379"/>
    </location>
</feature>
<feature type="transmembrane region" description="Helical" evidence="7">
    <location>
        <begin position="162"/>
        <end position="181"/>
    </location>
</feature>
<evidence type="ECO:0000256" key="4">
    <source>
        <dbReference type="ARBA" id="ARBA00022692"/>
    </source>
</evidence>
<dbReference type="PROSITE" id="PS50850">
    <property type="entry name" value="MFS"/>
    <property type="match status" value="1"/>
</dbReference>
<evidence type="ECO:0000256" key="1">
    <source>
        <dbReference type="ARBA" id="ARBA00004651"/>
    </source>
</evidence>
<gene>
    <name evidence="9" type="ORF">KQI68_01770</name>
</gene>
<feature type="transmembrane region" description="Helical" evidence="7">
    <location>
        <begin position="294"/>
        <end position="315"/>
    </location>
</feature>
<feature type="transmembrane region" description="Helical" evidence="7">
    <location>
        <begin position="42"/>
        <end position="62"/>
    </location>
</feature>
<name>A0ABS6FF32_9FIRM</name>
<protein>
    <submittedName>
        <fullName evidence="9">MFS transporter</fullName>
    </submittedName>
</protein>
<feature type="transmembrane region" description="Helical" evidence="7">
    <location>
        <begin position="327"/>
        <end position="348"/>
    </location>
</feature>
<feature type="transmembrane region" description="Helical" evidence="7">
    <location>
        <begin position="74"/>
        <end position="93"/>
    </location>
</feature>
<proteinExistence type="inferred from homology"/>